<dbReference type="GO" id="GO:0016740">
    <property type="term" value="F:transferase activity"/>
    <property type="evidence" value="ECO:0007669"/>
    <property type="project" value="UniProtKB-KW"/>
</dbReference>
<reference evidence="1" key="1">
    <citation type="submission" date="2020-03" db="EMBL/GenBank/DDBJ databases">
        <title>The deep terrestrial virosphere.</title>
        <authorList>
            <person name="Holmfeldt K."/>
            <person name="Nilsson E."/>
            <person name="Simone D."/>
            <person name="Lopez-Fernandez M."/>
            <person name="Wu X."/>
            <person name="de Brujin I."/>
            <person name="Lundin D."/>
            <person name="Andersson A."/>
            <person name="Bertilsson S."/>
            <person name="Dopson M."/>
        </authorList>
    </citation>
    <scope>NUCLEOTIDE SEQUENCE</scope>
    <source>
        <strain evidence="1">TM448A02252</strain>
    </source>
</reference>
<protein>
    <submittedName>
        <fullName evidence="1">Putative nucleotidyltransferase</fullName>
    </submittedName>
</protein>
<dbReference type="Pfam" id="PF10127">
    <property type="entry name" value="RlaP"/>
    <property type="match status" value="1"/>
</dbReference>
<dbReference type="PANTHER" id="PTHR34817">
    <property type="entry name" value="NUCLEOTIDYLTRANSFERASE"/>
    <property type="match status" value="1"/>
</dbReference>
<dbReference type="EMBL" id="MT144282">
    <property type="protein sequence ID" value="QJA51673.1"/>
    <property type="molecule type" value="Genomic_DNA"/>
</dbReference>
<proteinExistence type="predicted"/>
<evidence type="ECO:0000313" key="1">
    <source>
        <dbReference type="EMBL" id="QJA51673.1"/>
    </source>
</evidence>
<sequence>MPDHSMNRLNTLLLRNSVDFDLFTNSILLGYIGSISHGTYKPNSIDDKDLMGVIILPDSYYYGNNKFGSRNTLVIQEHEWDLVFYDLRKFIRLLTKANPNVLSLLWIPDNLYLHKTNIGQELINNRDLFSSQLAYYSFCGYAHSQLNRLEKGVCKGYMGEKRKLLLKQYGFDLKNASHLIRLLRMGTEFLETGVINVNRKDANIFLDIKNGKWSLEKVKAEASKWTSRIEYAYKHTILPEQPDYNKINELCVSLIKTYNI</sequence>
<dbReference type="AlphaFoldDB" id="A0A6H1ZUR7"/>
<gene>
    <name evidence="1" type="ORF">TM448A02252_0002</name>
</gene>
<name>A0A6H1ZUR7_9ZZZZ</name>
<dbReference type="PANTHER" id="PTHR34817:SF1">
    <property type="entry name" value="NUCLEOTIDYLTRANSFERASE"/>
    <property type="match status" value="1"/>
</dbReference>
<dbReference type="InterPro" id="IPR018775">
    <property type="entry name" value="RlaP"/>
</dbReference>
<accession>A0A6H1ZUR7</accession>
<keyword evidence="1" id="KW-0808">Transferase</keyword>
<organism evidence="1">
    <name type="scientific">viral metagenome</name>
    <dbReference type="NCBI Taxonomy" id="1070528"/>
    <lineage>
        <taxon>unclassified sequences</taxon>
        <taxon>metagenomes</taxon>
        <taxon>organismal metagenomes</taxon>
    </lineage>
</organism>